<dbReference type="Pfam" id="PF06580">
    <property type="entry name" value="His_kinase"/>
    <property type="match status" value="1"/>
</dbReference>
<dbReference type="InterPro" id="IPR010559">
    <property type="entry name" value="Sig_transdc_His_kin_internal"/>
</dbReference>
<dbReference type="SMART" id="SM00448">
    <property type="entry name" value="REC"/>
    <property type="match status" value="1"/>
</dbReference>
<dbReference type="PROSITE" id="PS50110">
    <property type="entry name" value="RESPONSE_REGULATORY"/>
    <property type="match status" value="1"/>
</dbReference>
<feature type="transmembrane region" description="Helical" evidence="13">
    <location>
        <begin position="355"/>
        <end position="373"/>
    </location>
</feature>
<dbReference type="SUPFAM" id="SSF52172">
    <property type="entry name" value="CheY-like"/>
    <property type="match status" value="1"/>
</dbReference>
<gene>
    <name evidence="16" type="ORF">ABB05_01135</name>
</gene>
<keyword evidence="13" id="KW-0812">Transmembrane</keyword>
<evidence type="ECO:0000256" key="10">
    <source>
        <dbReference type="ARBA" id="ARBA00074306"/>
    </source>
</evidence>
<keyword evidence="8" id="KW-0067">ATP-binding</keyword>
<feature type="coiled-coil region" evidence="12">
    <location>
        <begin position="403"/>
        <end position="433"/>
    </location>
</feature>
<dbReference type="SUPFAM" id="SSF55874">
    <property type="entry name" value="ATPase domain of HSP90 chaperone/DNA topoisomerase II/histidine kinase"/>
    <property type="match status" value="2"/>
</dbReference>
<dbReference type="SMART" id="SM00387">
    <property type="entry name" value="HATPase_c"/>
    <property type="match status" value="2"/>
</dbReference>
<dbReference type="SUPFAM" id="SSF49785">
    <property type="entry name" value="Galactose-binding domain-like"/>
    <property type="match status" value="1"/>
</dbReference>
<evidence type="ECO:0000256" key="12">
    <source>
        <dbReference type="SAM" id="Coils"/>
    </source>
</evidence>
<keyword evidence="7" id="KW-0418">Kinase</keyword>
<evidence type="ECO:0000256" key="8">
    <source>
        <dbReference type="ARBA" id="ARBA00022840"/>
    </source>
</evidence>
<accession>A0A178A632</accession>
<evidence type="ECO:0000256" key="2">
    <source>
        <dbReference type="ARBA" id="ARBA00006402"/>
    </source>
</evidence>
<dbReference type="FunFam" id="3.30.565.10:FF:000010">
    <property type="entry name" value="Sensor histidine kinase RcsC"/>
    <property type="match status" value="1"/>
</dbReference>
<feature type="transmembrane region" description="Helical" evidence="13">
    <location>
        <begin position="300"/>
        <end position="318"/>
    </location>
</feature>
<feature type="domain" description="Response regulatory" evidence="15">
    <location>
        <begin position="694"/>
        <end position="809"/>
    </location>
</feature>
<organism evidence="16 17">
    <name type="scientific">Lederbergia galactosidilytica</name>
    <dbReference type="NCBI Taxonomy" id="217031"/>
    <lineage>
        <taxon>Bacteria</taxon>
        <taxon>Bacillati</taxon>
        <taxon>Bacillota</taxon>
        <taxon>Bacilli</taxon>
        <taxon>Bacillales</taxon>
        <taxon>Bacillaceae</taxon>
        <taxon>Lederbergia</taxon>
    </lineage>
</organism>
<keyword evidence="9" id="KW-0902">Two-component regulatory system</keyword>
<dbReference type="OrthoDB" id="9809348at2"/>
<dbReference type="Proteomes" id="UP000077881">
    <property type="component" value="Unassembled WGS sequence"/>
</dbReference>
<feature type="transmembrane region" description="Helical" evidence="13">
    <location>
        <begin position="385"/>
        <end position="403"/>
    </location>
</feature>
<evidence type="ECO:0000256" key="3">
    <source>
        <dbReference type="ARBA" id="ARBA00012438"/>
    </source>
</evidence>
<evidence type="ECO:0000256" key="9">
    <source>
        <dbReference type="ARBA" id="ARBA00023012"/>
    </source>
</evidence>
<dbReference type="InterPro" id="IPR004358">
    <property type="entry name" value="Sig_transdc_His_kin-like_C"/>
</dbReference>
<dbReference type="RefSeq" id="WP_064467505.1">
    <property type="nucleotide sequence ID" value="NZ_LDJR01000010.1"/>
</dbReference>
<dbReference type="CDD" id="cd16922">
    <property type="entry name" value="HATPase_EvgS-ArcB-TorS-like"/>
    <property type="match status" value="1"/>
</dbReference>
<dbReference type="Pfam" id="PF00072">
    <property type="entry name" value="Response_reg"/>
    <property type="match status" value="1"/>
</dbReference>
<dbReference type="Gene3D" id="3.30.565.10">
    <property type="entry name" value="Histidine kinase-like ATPase, C-terminal domain"/>
    <property type="match status" value="2"/>
</dbReference>
<dbReference type="Gene3D" id="1.10.287.130">
    <property type="match status" value="1"/>
</dbReference>
<keyword evidence="12" id="KW-0175">Coiled coil</keyword>
<evidence type="ECO:0000256" key="6">
    <source>
        <dbReference type="ARBA" id="ARBA00022741"/>
    </source>
</evidence>
<proteinExistence type="inferred from homology"/>
<keyword evidence="13" id="KW-0472">Membrane</keyword>
<evidence type="ECO:0000256" key="4">
    <source>
        <dbReference type="ARBA" id="ARBA00022553"/>
    </source>
</evidence>
<evidence type="ECO:0000259" key="15">
    <source>
        <dbReference type="PROSITE" id="PS50110"/>
    </source>
</evidence>
<dbReference type="GO" id="GO:0005886">
    <property type="term" value="C:plasma membrane"/>
    <property type="evidence" value="ECO:0007669"/>
    <property type="project" value="TreeGrafter"/>
</dbReference>
<keyword evidence="13" id="KW-1133">Transmembrane helix</keyword>
<feature type="transmembrane region" description="Helical" evidence="13">
    <location>
        <begin position="269"/>
        <end position="288"/>
    </location>
</feature>
<feature type="transmembrane region" description="Helical" evidence="13">
    <location>
        <begin position="211"/>
        <end position="232"/>
    </location>
</feature>
<dbReference type="Pfam" id="PF00512">
    <property type="entry name" value="HisKA"/>
    <property type="match status" value="1"/>
</dbReference>
<feature type="transmembrane region" description="Helical" evidence="13">
    <location>
        <begin position="241"/>
        <end position="257"/>
    </location>
</feature>
<dbReference type="AlphaFoldDB" id="A0A178A632"/>
<dbReference type="InterPro" id="IPR011006">
    <property type="entry name" value="CheY-like_superfamily"/>
</dbReference>
<dbReference type="InterPro" id="IPR003594">
    <property type="entry name" value="HATPase_dom"/>
</dbReference>
<comment type="caution">
    <text evidence="16">The sequence shown here is derived from an EMBL/GenBank/DDBJ whole genome shotgun (WGS) entry which is preliminary data.</text>
</comment>
<dbReference type="GO" id="GO:0005524">
    <property type="term" value="F:ATP binding"/>
    <property type="evidence" value="ECO:0007669"/>
    <property type="project" value="UniProtKB-KW"/>
</dbReference>
<feature type="domain" description="Histidine kinase" evidence="14">
    <location>
        <begin position="433"/>
        <end position="651"/>
    </location>
</feature>
<dbReference type="CDD" id="cd00082">
    <property type="entry name" value="HisKA"/>
    <property type="match status" value="1"/>
</dbReference>
<keyword evidence="4 11" id="KW-0597">Phosphoprotein</keyword>
<keyword evidence="6" id="KW-0547">Nucleotide-binding</keyword>
<dbReference type="SUPFAM" id="SSF47384">
    <property type="entry name" value="Homodimeric domain of signal transducing histidine kinase"/>
    <property type="match status" value="1"/>
</dbReference>
<dbReference type="PANTHER" id="PTHR43047:SF72">
    <property type="entry name" value="OSMOSENSING HISTIDINE PROTEIN KINASE SLN1"/>
    <property type="match status" value="1"/>
</dbReference>
<dbReference type="Pfam" id="PF02518">
    <property type="entry name" value="HATPase_c"/>
    <property type="match status" value="2"/>
</dbReference>
<evidence type="ECO:0000256" key="13">
    <source>
        <dbReference type="SAM" id="Phobius"/>
    </source>
</evidence>
<dbReference type="InterPro" id="IPR005467">
    <property type="entry name" value="His_kinase_dom"/>
</dbReference>
<dbReference type="PANTHER" id="PTHR43047">
    <property type="entry name" value="TWO-COMPONENT HISTIDINE PROTEIN KINASE"/>
    <property type="match status" value="1"/>
</dbReference>
<dbReference type="EC" id="2.7.13.3" evidence="3"/>
<dbReference type="InterPro" id="IPR008979">
    <property type="entry name" value="Galactose-bd-like_sf"/>
</dbReference>
<dbReference type="InterPro" id="IPR036890">
    <property type="entry name" value="HATPase_C_sf"/>
</dbReference>
<dbReference type="GO" id="GO:0000155">
    <property type="term" value="F:phosphorelay sensor kinase activity"/>
    <property type="evidence" value="ECO:0007669"/>
    <property type="project" value="InterPro"/>
</dbReference>
<evidence type="ECO:0000256" key="7">
    <source>
        <dbReference type="ARBA" id="ARBA00022777"/>
    </source>
</evidence>
<dbReference type="GO" id="GO:0009927">
    <property type="term" value="F:histidine phosphotransfer kinase activity"/>
    <property type="evidence" value="ECO:0007669"/>
    <property type="project" value="TreeGrafter"/>
</dbReference>
<evidence type="ECO:0000256" key="1">
    <source>
        <dbReference type="ARBA" id="ARBA00000085"/>
    </source>
</evidence>
<dbReference type="PROSITE" id="PS50109">
    <property type="entry name" value="HIS_KIN"/>
    <property type="match status" value="1"/>
</dbReference>
<evidence type="ECO:0000256" key="11">
    <source>
        <dbReference type="PROSITE-ProRule" id="PRU00169"/>
    </source>
</evidence>
<dbReference type="InterPro" id="IPR003661">
    <property type="entry name" value="HisK_dim/P_dom"/>
</dbReference>
<protein>
    <recommendedName>
        <fullName evidence="10">Circadian input-output histidine kinase CikA</fullName>
        <ecNumber evidence="3">2.7.13.3</ecNumber>
    </recommendedName>
</protein>
<dbReference type="SMART" id="SM00388">
    <property type="entry name" value="HisKA"/>
    <property type="match status" value="1"/>
</dbReference>
<reference evidence="16 17" key="1">
    <citation type="submission" date="2015-05" db="EMBL/GenBank/DDBJ databases">
        <title>Comparison of genome.</title>
        <authorList>
            <person name="Zheng Z."/>
            <person name="Sun M."/>
        </authorList>
    </citation>
    <scope>NUCLEOTIDE SEQUENCE [LARGE SCALE GENOMIC DNA]</scope>
    <source>
        <strain evidence="16 17">G25-74</strain>
    </source>
</reference>
<feature type="modified residue" description="4-aspartylphosphate" evidence="11">
    <location>
        <position position="742"/>
    </location>
</feature>
<keyword evidence="5" id="KW-0808">Transferase</keyword>
<dbReference type="InterPro" id="IPR036097">
    <property type="entry name" value="HisK_dim/P_sf"/>
</dbReference>
<dbReference type="PRINTS" id="PR00344">
    <property type="entry name" value="BCTRLSENSOR"/>
</dbReference>
<comment type="catalytic activity">
    <reaction evidence="1">
        <text>ATP + protein L-histidine = ADP + protein N-phospho-L-histidine.</text>
        <dbReference type="EC" id="2.7.13.3"/>
    </reaction>
</comment>
<dbReference type="InterPro" id="IPR001789">
    <property type="entry name" value="Sig_transdc_resp-reg_receiver"/>
</dbReference>
<dbReference type="PATRIC" id="fig|217031.6.peg.242"/>
<evidence type="ECO:0000259" key="14">
    <source>
        <dbReference type="PROSITE" id="PS50109"/>
    </source>
</evidence>
<dbReference type="STRING" id="217031.ABB05_01135"/>
<evidence type="ECO:0000256" key="5">
    <source>
        <dbReference type="ARBA" id="ARBA00022679"/>
    </source>
</evidence>
<evidence type="ECO:0000313" key="16">
    <source>
        <dbReference type="EMBL" id="OAK75592.1"/>
    </source>
</evidence>
<feature type="transmembrane region" description="Helical" evidence="13">
    <location>
        <begin position="324"/>
        <end position="343"/>
    </location>
</feature>
<name>A0A178A632_9BACI</name>
<comment type="similarity">
    <text evidence="2">In the N-terminal section; belongs to the phytochrome family.</text>
</comment>
<evidence type="ECO:0000313" key="17">
    <source>
        <dbReference type="Proteomes" id="UP000077881"/>
    </source>
</evidence>
<dbReference type="CDD" id="cd17574">
    <property type="entry name" value="REC_OmpR"/>
    <property type="match status" value="1"/>
</dbReference>
<dbReference type="EMBL" id="LDJR01000010">
    <property type="protein sequence ID" value="OAK75592.1"/>
    <property type="molecule type" value="Genomic_DNA"/>
</dbReference>
<sequence>MTKRLSHKKIFLIVTLFTILLTSFRIGWILHYKTPEHPHAEKGVIDLSGWHFNDQTTIPLDGEWEFYPSSFQIEDNKEKRNYTQVPSNWQGNLNPNDPKQALGYGTYQLKIVLPEDSTFLYGIRLTEVTTAANVLIDDKLVAQAGKALESSEQKGFKQRPLSVLFQPENNEIELTIQVSNHDTPLEGGITKSIKIGTEKAISKESQQSKTFQMVIFAIYLFHGIYAFGLLWVGKGRYRKELFYYGFMLALAAFTNLIDDEMVVSLPISYEWYHRLLSLTFITTLFALLQFIKAYFKAKALTFRIFVIFYSILSIAYLVVPYQYYYHLAFGMMLLYFSGFYFLFSQTIPAVRKGHSGAIFILLFVTSYTLNMLWGTAGNANLTNIPYYPFDFIISIVMIAFLLLNKHMQIIQQNEEQTEQLQKADKKKNEFLANTSHELRNPLQGMISIAQTFLNDHKEALSEKNKDDLLLLVRIGQQMNFVLNDLLDITKLQESYIQLKKEKLDLRTVIFGVYDMLQHMEREKSVQFHVSIPPSFPMIFADENRLIQIVYNLLHNALKFTHDGSITIYAEQKNGMAKIYIQDTGIGMHEDMLEKVFLPYEQEDSGITSIGSGIGLGLAICKQLVELHGGEISVESKLGEGSTFSFTLPLVHEHGAVNEVAASEETFVVPDTSLFKAKPVQINQGIEITHVQRAKILIVDDDPVNRQVLSRILMAENDILTAASGKEAMDYIHSKEWDLVISDVMMPDMSGYELTTVIRQQFTISELPILLLTARNQLEDIYTGFQSGANDYVSKPVDALELQTRVKALTDLRQAVKEQLAMEAAWLQAQIKPHFLFNTLNMIASLSEIDPARMGQLLEEFGHYLRKSFDVQNIQTLVALDHELELVRAYLYIEKVRFGERLQVEWALPERLSTKIPPLSLQTLVENAVNHGILKRREGGYICIRILDNDTHYDIAVIDNGVGMEEKHIQQIMNISPRQASQVGIRNTNRRLKQLFGTGLTIESQIDHGTTVSFKVPK</sequence>
<dbReference type="Gene3D" id="2.60.120.260">
    <property type="entry name" value="Galactose-binding domain-like"/>
    <property type="match status" value="1"/>
</dbReference>
<keyword evidence="17" id="KW-1185">Reference proteome</keyword>
<dbReference type="Gene3D" id="3.40.50.2300">
    <property type="match status" value="1"/>
</dbReference>